<comment type="catalytic activity">
    <reaction evidence="11">
        <text>O-phospho-D-serine + H2O = D-serine + phosphate</text>
        <dbReference type="Rhea" id="RHEA:24873"/>
        <dbReference type="ChEBI" id="CHEBI:15377"/>
        <dbReference type="ChEBI" id="CHEBI:35247"/>
        <dbReference type="ChEBI" id="CHEBI:43474"/>
        <dbReference type="ChEBI" id="CHEBI:58680"/>
        <dbReference type="EC" id="3.1.3.3"/>
    </reaction>
</comment>
<accession>A0ABR5ANF7</accession>
<evidence type="ECO:0000256" key="1">
    <source>
        <dbReference type="ARBA" id="ARBA00001946"/>
    </source>
</evidence>
<dbReference type="EC" id="3.1.3.3" evidence="4"/>
<dbReference type="Gene3D" id="3.90.1470.20">
    <property type="match status" value="1"/>
</dbReference>
<keyword evidence="9" id="KW-0718">Serine biosynthesis</keyword>
<dbReference type="PANTHER" id="PTHR43344:SF2">
    <property type="entry name" value="PHOSPHOSERINE PHOSPHATASE"/>
    <property type="match status" value="1"/>
</dbReference>
<evidence type="ECO:0000256" key="2">
    <source>
        <dbReference type="ARBA" id="ARBA00005135"/>
    </source>
</evidence>
<name>A0ABR5ANF7_9BACL</name>
<dbReference type="InterPro" id="IPR050582">
    <property type="entry name" value="HAD-like_SerB"/>
</dbReference>
<evidence type="ECO:0000256" key="6">
    <source>
        <dbReference type="ARBA" id="ARBA00022723"/>
    </source>
</evidence>
<dbReference type="EMBL" id="JXAK01000001">
    <property type="protein sequence ID" value="KIL42557.1"/>
    <property type="molecule type" value="Genomic_DNA"/>
</dbReference>
<keyword evidence="8" id="KW-0460">Magnesium</keyword>
<keyword evidence="6" id="KW-0479">Metal-binding</keyword>
<evidence type="ECO:0000313" key="13">
    <source>
        <dbReference type="Proteomes" id="UP000031967"/>
    </source>
</evidence>
<dbReference type="PANTHER" id="PTHR43344">
    <property type="entry name" value="PHOSPHOSERINE PHOSPHATASE"/>
    <property type="match status" value="1"/>
</dbReference>
<evidence type="ECO:0000256" key="4">
    <source>
        <dbReference type="ARBA" id="ARBA00012640"/>
    </source>
</evidence>
<evidence type="ECO:0000256" key="7">
    <source>
        <dbReference type="ARBA" id="ARBA00022801"/>
    </source>
</evidence>
<dbReference type="InterPro" id="IPR036412">
    <property type="entry name" value="HAD-like_sf"/>
</dbReference>
<reference evidence="12 13" key="1">
    <citation type="submission" date="2014-12" db="EMBL/GenBank/DDBJ databases">
        <title>Draft genome sequence of Paenibacillus kamchatkensis strain B-2647.</title>
        <authorList>
            <person name="Karlyshev A.V."/>
            <person name="Kudryashova E.B."/>
        </authorList>
    </citation>
    <scope>NUCLEOTIDE SEQUENCE [LARGE SCALE GENOMIC DNA]</scope>
    <source>
        <strain evidence="12 13">VKM B-2647</strain>
    </source>
</reference>
<evidence type="ECO:0000313" key="12">
    <source>
        <dbReference type="EMBL" id="KIL42557.1"/>
    </source>
</evidence>
<proteinExistence type="inferred from homology"/>
<dbReference type="InterPro" id="IPR006384">
    <property type="entry name" value="HAD_hydro_PyrdxlP_Pase-like"/>
</dbReference>
<organism evidence="12 13">
    <name type="scientific">Gordoniibacillus kamchatkensis</name>
    <dbReference type="NCBI Taxonomy" id="1590651"/>
    <lineage>
        <taxon>Bacteria</taxon>
        <taxon>Bacillati</taxon>
        <taxon>Bacillota</taxon>
        <taxon>Bacilli</taxon>
        <taxon>Bacillales</taxon>
        <taxon>Paenibacillaceae</taxon>
        <taxon>Gordoniibacillus</taxon>
    </lineage>
</organism>
<dbReference type="InterPro" id="IPR023214">
    <property type="entry name" value="HAD_sf"/>
</dbReference>
<evidence type="ECO:0000256" key="3">
    <source>
        <dbReference type="ARBA" id="ARBA00009184"/>
    </source>
</evidence>
<comment type="similarity">
    <text evidence="3">Belongs to the HAD-like hydrolase superfamily. SerB family.</text>
</comment>
<evidence type="ECO:0000256" key="9">
    <source>
        <dbReference type="ARBA" id="ARBA00023299"/>
    </source>
</evidence>
<keyword evidence="5" id="KW-0028">Amino-acid biosynthesis</keyword>
<evidence type="ECO:0000256" key="11">
    <source>
        <dbReference type="ARBA" id="ARBA00048523"/>
    </source>
</evidence>
<dbReference type="Pfam" id="PF12710">
    <property type="entry name" value="HAD"/>
    <property type="match status" value="1"/>
</dbReference>
<evidence type="ECO:0000256" key="5">
    <source>
        <dbReference type="ARBA" id="ARBA00022605"/>
    </source>
</evidence>
<keyword evidence="13" id="KW-1185">Reference proteome</keyword>
<sequence length="240" mass="26541">MQSLALVTDFDGTLMEQDVGDELMEALGVRSHPAVLAASARGRRGEIGSYDWIPVSYGQLAGRQRDVDAVIERVHPRAGAAELFAFCRELGIPITILSDGMEYYIRKLTTKFGLEPDNIIVNPIRYEADGSYRLGLQNDNEACRWCGCCKAKVVRELKREGRRVIYIGDGTSDVYGSSFADWTFARGYLADHLRSAGAPAFPFETFHDVLDVLQPHIAAFADGTMHGRRAAAGDPFCKFQ</sequence>
<protein>
    <recommendedName>
        <fullName evidence="4">phosphoserine phosphatase</fullName>
        <ecNumber evidence="4">3.1.3.3</ecNumber>
    </recommendedName>
</protein>
<dbReference type="Proteomes" id="UP000031967">
    <property type="component" value="Unassembled WGS sequence"/>
</dbReference>
<comment type="caution">
    <text evidence="12">The sequence shown here is derived from an EMBL/GenBank/DDBJ whole genome shotgun (WGS) entry which is preliminary data.</text>
</comment>
<evidence type="ECO:0000256" key="8">
    <source>
        <dbReference type="ARBA" id="ARBA00022842"/>
    </source>
</evidence>
<comment type="pathway">
    <text evidence="2">Amino-acid biosynthesis; L-serine biosynthesis; L-serine from 3-phospho-D-glycerate: step 3/3.</text>
</comment>
<dbReference type="Gene3D" id="3.40.50.1000">
    <property type="entry name" value="HAD superfamily/HAD-like"/>
    <property type="match status" value="1"/>
</dbReference>
<comment type="catalytic activity">
    <reaction evidence="10">
        <text>O-phospho-L-serine + H2O = L-serine + phosphate</text>
        <dbReference type="Rhea" id="RHEA:21208"/>
        <dbReference type="ChEBI" id="CHEBI:15377"/>
        <dbReference type="ChEBI" id="CHEBI:33384"/>
        <dbReference type="ChEBI" id="CHEBI:43474"/>
        <dbReference type="ChEBI" id="CHEBI:57524"/>
        <dbReference type="EC" id="3.1.3.3"/>
    </reaction>
</comment>
<keyword evidence="7" id="KW-0378">Hydrolase</keyword>
<dbReference type="NCBIfam" id="TIGR01488">
    <property type="entry name" value="HAD-SF-IB"/>
    <property type="match status" value="1"/>
</dbReference>
<evidence type="ECO:0000256" key="10">
    <source>
        <dbReference type="ARBA" id="ARBA00048138"/>
    </source>
</evidence>
<dbReference type="SUPFAM" id="SSF56784">
    <property type="entry name" value="HAD-like"/>
    <property type="match status" value="1"/>
</dbReference>
<comment type="cofactor">
    <cofactor evidence="1">
        <name>Mg(2+)</name>
        <dbReference type="ChEBI" id="CHEBI:18420"/>
    </cofactor>
</comment>
<dbReference type="NCBIfam" id="TIGR01489">
    <property type="entry name" value="DKMTPPase-SF"/>
    <property type="match status" value="1"/>
</dbReference>
<gene>
    <name evidence="12" type="ORF">SD70_01110</name>
</gene>